<evidence type="ECO:0000313" key="4">
    <source>
        <dbReference type="EMBL" id="WFG39113.1"/>
    </source>
</evidence>
<evidence type="ECO:0000313" key="3">
    <source>
        <dbReference type="EMBL" id="MDG0866167.1"/>
    </source>
</evidence>
<reference evidence="5 6" key="1">
    <citation type="submission" date="2019-11" db="EMBL/GenBank/DDBJ databases">
        <authorList>
            <person name="Cho J.-C."/>
        </authorList>
    </citation>
    <scope>NUCLEOTIDE SEQUENCE [LARGE SCALE GENOMIC DNA]</scope>
    <source>
        <strain evidence="4 5">JH1073</strain>
        <strain evidence="3 6">JH702</strain>
    </source>
</reference>
<keyword evidence="5" id="KW-1185">Reference proteome</keyword>
<organism evidence="4 5">
    <name type="scientific">Candidatus Lucifugimonas marina</name>
    <dbReference type="NCBI Taxonomy" id="3038979"/>
    <lineage>
        <taxon>Bacteria</taxon>
        <taxon>Bacillati</taxon>
        <taxon>Chloroflexota</taxon>
        <taxon>Dehalococcoidia</taxon>
        <taxon>SAR202 cluster</taxon>
        <taxon>Candidatus Lucifugimonadales</taxon>
        <taxon>Candidatus Lucifugimonadaceae</taxon>
        <taxon>Candidatus Lucifugimonas</taxon>
    </lineage>
</organism>
<evidence type="ECO:0000256" key="2">
    <source>
        <dbReference type="ARBA" id="ARBA00023002"/>
    </source>
</evidence>
<dbReference type="RefSeq" id="WP_342822473.1">
    <property type="nucleotide sequence ID" value="NZ_CP046146.1"/>
</dbReference>
<evidence type="ECO:0000256" key="1">
    <source>
        <dbReference type="ARBA" id="ARBA00006484"/>
    </source>
</evidence>
<dbReference type="PANTHER" id="PTHR42760:SF124">
    <property type="entry name" value="SHORT-CHAIN DEHYDROGENASE_REDUCTASE"/>
    <property type="match status" value="1"/>
</dbReference>
<reference evidence="4" key="2">
    <citation type="journal article" date="2023" name="Nat. Commun.">
        <title>Cultivation of marine bacteria of the SAR202 clade.</title>
        <authorList>
            <person name="Lim Y."/>
            <person name="Seo J.H."/>
            <person name="Giovannoni S.J."/>
            <person name="Kang I."/>
            <person name="Cho J.C."/>
        </authorList>
    </citation>
    <scope>NUCLEOTIDE SEQUENCE</scope>
    <source>
        <strain evidence="4">JH1073</strain>
    </source>
</reference>
<dbReference type="InterPro" id="IPR002347">
    <property type="entry name" value="SDR_fam"/>
</dbReference>
<proteinExistence type="inferred from homology"/>
<dbReference type="Proteomes" id="UP001321249">
    <property type="component" value="Unassembled WGS sequence"/>
</dbReference>
<dbReference type="FunFam" id="3.40.50.720:FF:000084">
    <property type="entry name" value="Short-chain dehydrogenase reductase"/>
    <property type="match status" value="1"/>
</dbReference>
<dbReference type="InterPro" id="IPR036291">
    <property type="entry name" value="NAD(P)-bd_dom_sf"/>
</dbReference>
<accession>A0AAJ6CSC0</accession>
<dbReference type="PRINTS" id="PR00081">
    <property type="entry name" value="GDHRDH"/>
</dbReference>
<dbReference type="EMBL" id="WMBE01000001">
    <property type="protein sequence ID" value="MDG0866167.1"/>
    <property type="molecule type" value="Genomic_DNA"/>
</dbReference>
<keyword evidence="2" id="KW-0560">Oxidoreductase</keyword>
<dbReference type="AlphaFoldDB" id="A0AAJ6CSC0"/>
<dbReference type="Proteomes" id="UP001219901">
    <property type="component" value="Chromosome"/>
</dbReference>
<name>A0AAJ6CSC0_9CHLR</name>
<sequence length="270" mass="28315">MSHPLFDLSGRVAMVSGGASGMGRQMALGFAEAGADIVLADLNLAGAEVTAGEVESLGRRAVPVECNVSDIEQVRALYSTIDAEFGRIDVVGNVAGEGHMGRPEEMPVEKLQEVLQNLVVGRFTSCQEAGRRMLKQGRGSIINFGSIGGWNSLGRGHTPYGMAMGAGIQMTRELSTEWASRGVRVNAILPAQVWNEGLRKRVAATPELEDTFLGGIPMARLGNPEEIKGPAIFLASDASSFVTGAILPMDGGNIALNAGGTYPGSPRAYA</sequence>
<dbReference type="GO" id="GO:0016616">
    <property type="term" value="F:oxidoreductase activity, acting on the CH-OH group of donors, NAD or NADP as acceptor"/>
    <property type="evidence" value="ECO:0007669"/>
    <property type="project" value="TreeGrafter"/>
</dbReference>
<gene>
    <name evidence="3" type="ORF">GKO46_03665</name>
    <name evidence="4" type="ORF">GKO48_05595</name>
</gene>
<protein>
    <submittedName>
        <fullName evidence="4">SDR family oxidoreductase</fullName>
    </submittedName>
</protein>
<dbReference type="SUPFAM" id="SSF51735">
    <property type="entry name" value="NAD(P)-binding Rossmann-fold domains"/>
    <property type="match status" value="1"/>
</dbReference>
<evidence type="ECO:0000313" key="6">
    <source>
        <dbReference type="Proteomes" id="UP001321249"/>
    </source>
</evidence>
<dbReference type="PANTHER" id="PTHR42760">
    <property type="entry name" value="SHORT-CHAIN DEHYDROGENASES/REDUCTASES FAMILY MEMBER"/>
    <property type="match status" value="1"/>
</dbReference>
<dbReference type="EMBL" id="CP046147">
    <property type="protein sequence ID" value="WFG39113.1"/>
    <property type="molecule type" value="Genomic_DNA"/>
</dbReference>
<evidence type="ECO:0000313" key="5">
    <source>
        <dbReference type="Proteomes" id="UP001219901"/>
    </source>
</evidence>
<dbReference type="Pfam" id="PF13561">
    <property type="entry name" value="adh_short_C2"/>
    <property type="match status" value="1"/>
</dbReference>
<dbReference type="Gene3D" id="3.40.50.720">
    <property type="entry name" value="NAD(P)-binding Rossmann-like Domain"/>
    <property type="match status" value="1"/>
</dbReference>
<reference evidence="5" key="3">
    <citation type="submission" date="2023-06" db="EMBL/GenBank/DDBJ databases">
        <title>Pangenomics reveal diversification of enzyme families and niche specialization in globally abundant SAR202 bacteria.</title>
        <authorList>
            <person name="Saw J.H.W."/>
        </authorList>
    </citation>
    <scope>NUCLEOTIDE SEQUENCE [LARGE SCALE GENOMIC DNA]</scope>
    <source>
        <strain evidence="5">JH1073</strain>
    </source>
</reference>
<comment type="similarity">
    <text evidence="1">Belongs to the short-chain dehydrogenases/reductases (SDR) family.</text>
</comment>